<dbReference type="STRING" id="579748.TW81_00685"/>
<feature type="signal peptide" evidence="1">
    <location>
        <begin position="1"/>
        <end position="24"/>
    </location>
</feature>
<evidence type="ECO:0000256" key="1">
    <source>
        <dbReference type="SAM" id="SignalP"/>
    </source>
</evidence>
<dbReference type="EMBL" id="JXXV01000004">
    <property type="protein sequence ID" value="KJY85151.1"/>
    <property type="molecule type" value="Genomic_DNA"/>
</dbReference>
<dbReference type="Proteomes" id="UP000033673">
    <property type="component" value="Unassembled WGS sequence"/>
</dbReference>
<dbReference type="AlphaFoldDB" id="A0A0F4NSU3"/>
<accession>A0A0F4NSU3</accession>
<protein>
    <recommendedName>
        <fullName evidence="4">Methylamine utilization protein</fullName>
    </recommendedName>
</protein>
<evidence type="ECO:0008006" key="4">
    <source>
        <dbReference type="Google" id="ProtNLM"/>
    </source>
</evidence>
<reference evidence="2 3" key="1">
    <citation type="journal article" date="2015" name="BMC Genomics">
        <title>Genome mining reveals unlocked bioactive potential of marine Gram-negative bacteria.</title>
        <authorList>
            <person name="Machado H."/>
            <person name="Sonnenschein E.C."/>
            <person name="Melchiorsen J."/>
            <person name="Gram L."/>
        </authorList>
    </citation>
    <scope>NUCLEOTIDE SEQUENCE [LARGE SCALE GENOMIC DNA]</scope>
    <source>
        <strain evidence="2 3">S2757</strain>
    </source>
</reference>
<sequence length="206" mass="23185">MRCPLYKTKWWLSLLCFAVSTVHAADIRVEVRKTTGEPLENAVVFLKSDRLKSQLKPLSNVEMAQKHRAFVPGVLVITKGTAVDFPNRDTVRHHVYSFSPAKTFELKLYNDKPEQPIVFDQAGVVELGCNIHDSMLAWILVSETPVYTQTNQQGEAIFPDQIPEHYEIDVWHASLPYSSPFVTSSVTVDAQPVSLSMTIPDSGERL</sequence>
<evidence type="ECO:0000313" key="3">
    <source>
        <dbReference type="Proteomes" id="UP000033673"/>
    </source>
</evidence>
<dbReference type="SUPFAM" id="SSF49503">
    <property type="entry name" value="Cupredoxins"/>
    <property type="match status" value="1"/>
</dbReference>
<name>A0A0F4NSU3_9VIBR</name>
<dbReference type="InterPro" id="IPR034242">
    <property type="entry name" value="MauL"/>
</dbReference>
<dbReference type="InterPro" id="IPR008972">
    <property type="entry name" value="Cupredoxin"/>
</dbReference>
<dbReference type="CDD" id="cd04221">
    <property type="entry name" value="MauL"/>
    <property type="match status" value="1"/>
</dbReference>
<evidence type="ECO:0000313" key="2">
    <source>
        <dbReference type="EMBL" id="KJY85151.1"/>
    </source>
</evidence>
<dbReference type="Gene3D" id="2.60.40.420">
    <property type="entry name" value="Cupredoxins - blue copper proteins"/>
    <property type="match status" value="1"/>
</dbReference>
<feature type="chain" id="PRO_5002473369" description="Methylamine utilization protein" evidence="1">
    <location>
        <begin position="25"/>
        <end position="206"/>
    </location>
</feature>
<comment type="caution">
    <text evidence="2">The sequence shown here is derived from an EMBL/GenBank/DDBJ whole genome shotgun (WGS) entry which is preliminary data.</text>
</comment>
<dbReference type="PATRIC" id="fig|579748.3.peg.140"/>
<keyword evidence="3" id="KW-1185">Reference proteome</keyword>
<proteinExistence type="predicted"/>
<keyword evidence="1" id="KW-0732">Signal</keyword>
<organism evidence="2 3">
    <name type="scientific">Vibrio galatheae</name>
    <dbReference type="NCBI Taxonomy" id="579748"/>
    <lineage>
        <taxon>Bacteria</taxon>
        <taxon>Pseudomonadati</taxon>
        <taxon>Pseudomonadota</taxon>
        <taxon>Gammaproteobacteria</taxon>
        <taxon>Vibrionales</taxon>
        <taxon>Vibrionaceae</taxon>
        <taxon>Vibrio</taxon>
    </lineage>
</organism>
<gene>
    <name evidence="2" type="ORF">TW81_00685</name>
</gene>